<organism evidence="2 3">
    <name type="scientific">Candidatus Fimiplasma intestinipullorum</name>
    <dbReference type="NCBI Taxonomy" id="2840825"/>
    <lineage>
        <taxon>Bacteria</taxon>
        <taxon>Bacillati</taxon>
        <taxon>Bacillota</taxon>
        <taxon>Clostridia</taxon>
        <taxon>Eubacteriales</taxon>
        <taxon>Candidatus Fimiplasma</taxon>
    </lineage>
</organism>
<name>A0A9D1L069_9FIRM</name>
<dbReference type="EMBL" id="DVMJ01000004">
    <property type="protein sequence ID" value="HIU12552.1"/>
    <property type="molecule type" value="Genomic_DNA"/>
</dbReference>
<evidence type="ECO:0000256" key="1">
    <source>
        <dbReference type="SAM" id="Phobius"/>
    </source>
</evidence>
<evidence type="ECO:0000313" key="3">
    <source>
        <dbReference type="Proteomes" id="UP000824175"/>
    </source>
</evidence>
<dbReference type="Proteomes" id="UP000824175">
    <property type="component" value="Unassembled WGS sequence"/>
</dbReference>
<feature type="transmembrane region" description="Helical" evidence="1">
    <location>
        <begin position="47"/>
        <end position="66"/>
    </location>
</feature>
<keyword evidence="1" id="KW-1133">Transmembrane helix</keyword>
<feature type="transmembrane region" description="Helical" evidence="1">
    <location>
        <begin position="20"/>
        <end position="40"/>
    </location>
</feature>
<feature type="transmembrane region" description="Helical" evidence="1">
    <location>
        <begin position="72"/>
        <end position="92"/>
    </location>
</feature>
<keyword evidence="1" id="KW-0472">Membrane</keyword>
<evidence type="ECO:0000313" key="2">
    <source>
        <dbReference type="EMBL" id="HIU12552.1"/>
    </source>
</evidence>
<accession>A0A9D1L069</accession>
<dbReference type="AlphaFoldDB" id="A0A9D1L069"/>
<proteinExistence type="predicted"/>
<gene>
    <name evidence="2" type="ORF">IAD15_00545</name>
</gene>
<comment type="caution">
    <text evidence="2">The sequence shown here is derived from an EMBL/GenBank/DDBJ whole genome shotgun (WGS) entry which is preliminary data.</text>
</comment>
<protein>
    <submittedName>
        <fullName evidence="2">Uncharacterized protein</fullName>
    </submittedName>
</protein>
<sequence>MMLLRSTSSIVLALSLSDQYNILMLLKIIGIGICLIGGFSKKAKNKLRSLLLAGLAVLVLFLFHFNEPNLDIDIFAQMFITAFLLFLEETLYEQYQFKRAKDNPAIHSCKGGLTDD</sequence>
<keyword evidence="1" id="KW-0812">Transmembrane</keyword>
<reference evidence="2" key="2">
    <citation type="journal article" date="2021" name="PeerJ">
        <title>Extensive microbial diversity within the chicken gut microbiome revealed by metagenomics and culture.</title>
        <authorList>
            <person name="Gilroy R."/>
            <person name="Ravi A."/>
            <person name="Getino M."/>
            <person name="Pursley I."/>
            <person name="Horton D.L."/>
            <person name="Alikhan N.F."/>
            <person name="Baker D."/>
            <person name="Gharbi K."/>
            <person name="Hall N."/>
            <person name="Watson M."/>
            <person name="Adriaenssens E.M."/>
            <person name="Foster-Nyarko E."/>
            <person name="Jarju S."/>
            <person name="Secka A."/>
            <person name="Antonio M."/>
            <person name="Oren A."/>
            <person name="Chaudhuri R.R."/>
            <person name="La Ragione R."/>
            <person name="Hildebrand F."/>
            <person name="Pallen M.J."/>
        </authorList>
    </citation>
    <scope>NUCLEOTIDE SEQUENCE</scope>
    <source>
        <strain evidence="2">CHK195-11698</strain>
    </source>
</reference>
<reference evidence="2" key="1">
    <citation type="submission" date="2020-10" db="EMBL/GenBank/DDBJ databases">
        <authorList>
            <person name="Gilroy R."/>
        </authorList>
    </citation>
    <scope>NUCLEOTIDE SEQUENCE</scope>
    <source>
        <strain evidence="2">CHK195-11698</strain>
    </source>
</reference>